<dbReference type="InterPro" id="IPR054550">
    <property type="entry name" value="Mala_s_1-like"/>
</dbReference>
<protein>
    <submittedName>
        <fullName evidence="1">Uncharacterized protein</fullName>
    </submittedName>
</protein>
<name>A0AAN7AC12_9PEZI</name>
<evidence type="ECO:0000313" key="1">
    <source>
        <dbReference type="EMBL" id="KAK4183066.1"/>
    </source>
</evidence>
<dbReference type="EMBL" id="MU864580">
    <property type="protein sequence ID" value="KAK4183066.1"/>
    <property type="molecule type" value="Genomic_DNA"/>
</dbReference>
<reference evidence="1" key="2">
    <citation type="submission" date="2023-05" db="EMBL/GenBank/DDBJ databases">
        <authorList>
            <consortium name="Lawrence Berkeley National Laboratory"/>
            <person name="Steindorff A."/>
            <person name="Hensen N."/>
            <person name="Bonometti L."/>
            <person name="Westerberg I."/>
            <person name="Brannstrom I.O."/>
            <person name="Guillou S."/>
            <person name="Cros-Aarteil S."/>
            <person name="Calhoun S."/>
            <person name="Haridas S."/>
            <person name="Kuo A."/>
            <person name="Mondo S."/>
            <person name="Pangilinan J."/>
            <person name="Riley R."/>
            <person name="Labutti K."/>
            <person name="Andreopoulos B."/>
            <person name="Lipzen A."/>
            <person name="Chen C."/>
            <person name="Yanf M."/>
            <person name="Daum C."/>
            <person name="Ng V."/>
            <person name="Clum A."/>
            <person name="Ohm R."/>
            <person name="Martin F."/>
            <person name="Silar P."/>
            <person name="Natvig D."/>
            <person name="Lalanne C."/>
            <person name="Gautier V."/>
            <person name="Ament-Velasquez S.L."/>
            <person name="Kruys A."/>
            <person name="Hutchinson M.I."/>
            <person name="Powell A.J."/>
            <person name="Barry K."/>
            <person name="Miller A.N."/>
            <person name="Grigoriev I.V."/>
            <person name="Debuchy R."/>
            <person name="Gladieux P."/>
            <person name="Thoren M.H."/>
            <person name="Johannesson H."/>
        </authorList>
    </citation>
    <scope>NUCLEOTIDE SEQUENCE</scope>
    <source>
        <strain evidence="1">PSN309</strain>
    </source>
</reference>
<dbReference type="Proteomes" id="UP001302126">
    <property type="component" value="Unassembled WGS sequence"/>
</dbReference>
<dbReference type="SUPFAM" id="SSF63829">
    <property type="entry name" value="Calcium-dependent phosphotriesterase"/>
    <property type="match status" value="1"/>
</dbReference>
<accession>A0AAN7AC12</accession>
<reference evidence="1" key="1">
    <citation type="journal article" date="2023" name="Mol. Phylogenet. Evol.">
        <title>Genome-scale phylogeny and comparative genomics of the fungal order Sordariales.</title>
        <authorList>
            <person name="Hensen N."/>
            <person name="Bonometti L."/>
            <person name="Westerberg I."/>
            <person name="Brannstrom I.O."/>
            <person name="Guillou S."/>
            <person name="Cros-Aarteil S."/>
            <person name="Calhoun S."/>
            <person name="Haridas S."/>
            <person name="Kuo A."/>
            <person name="Mondo S."/>
            <person name="Pangilinan J."/>
            <person name="Riley R."/>
            <person name="LaButti K."/>
            <person name="Andreopoulos B."/>
            <person name="Lipzen A."/>
            <person name="Chen C."/>
            <person name="Yan M."/>
            <person name="Daum C."/>
            <person name="Ng V."/>
            <person name="Clum A."/>
            <person name="Steindorff A."/>
            <person name="Ohm R.A."/>
            <person name="Martin F."/>
            <person name="Silar P."/>
            <person name="Natvig D.O."/>
            <person name="Lalanne C."/>
            <person name="Gautier V."/>
            <person name="Ament-Velasquez S.L."/>
            <person name="Kruys A."/>
            <person name="Hutchinson M.I."/>
            <person name="Powell A.J."/>
            <person name="Barry K."/>
            <person name="Miller A.N."/>
            <person name="Grigoriev I.V."/>
            <person name="Debuchy R."/>
            <person name="Gladieux P."/>
            <person name="Hiltunen Thoren M."/>
            <person name="Johannesson H."/>
        </authorList>
    </citation>
    <scope>NUCLEOTIDE SEQUENCE</scope>
    <source>
        <strain evidence="1">PSN309</strain>
    </source>
</reference>
<dbReference type="AlphaFoldDB" id="A0AAN7AC12"/>
<dbReference type="CDD" id="cd12811">
    <property type="entry name" value="MALA"/>
    <property type="match status" value="1"/>
</dbReference>
<gene>
    <name evidence="1" type="ORF">QBC35DRAFT_518459</name>
</gene>
<organism evidence="1 2">
    <name type="scientific">Podospora australis</name>
    <dbReference type="NCBI Taxonomy" id="1536484"/>
    <lineage>
        <taxon>Eukaryota</taxon>
        <taxon>Fungi</taxon>
        <taxon>Dikarya</taxon>
        <taxon>Ascomycota</taxon>
        <taxon>Pezizomycotina</taxon>
        <taxon>Sordariomycetes</taxon>
        <taxon>Sordariomycetidae</taxon>
        <taxon>Sordariales</taxon>
        <taxon>Podosporaceae</taxon>
        <taxon>Podospora</taxon>
    </lineage>
</organism>
<sequence length="349" mass="38593">MGVISRRQEIPRPPHGCPEFTRGTFSINAYQLYPENMDWDAKLCQVYIGILFNASFGIYDLYKDKLDVVEFPGITRVKEFHVGAVAWDKHSGHATTITGQGNAFETFGANISGDNFIKRYNPYTRKFIWSLNITAVSKGLYGGFNDITYDPLGNAFVCGTYPASILKVDPKGKGITPWYLPSTIVPTEAGYSGIAAHEYTIVALNSGRRELVRFDAKASRGTPISIPVTPVNHTAFTSGDAIRLPLKYEGKVLLVAQKEGIAVLRSRNTKWKAAEYLGFIRNAIDIPPGWNLVAPAQIGDNLYILNDWFLDPIVPGTVAGNKTSFPLIDITREVDALVRRRKSVGGEKE</sequence>
<comment type="caution">
    <text evidence="1">The sequence shown here is derived from an EMBL/GenBank/DDBJ whole genome shotgun (WGS) entry which is preliminary data.</text>
</comment>
<proteinExistence type="predicted"/>
<keyword evidence="2" id="KW-1185">Reference proteome</keyword>
<evidence type="ECO:0000313" key="2">
    <source>
        <dbReference type="Proteomes" id="UP001302126"/>
    </source>
</evidence>